<evidence type="ECO:0008006" key="3">
    <source>
        <dbReference type="Google" id="ProtNLM"/>
    </source>
</evidence>
<sequence length="290" mass="32099">MDHALLLRCGNSRFFPQASIRSKIISSRNFTEPLDLNFFRSKYSTSTSTTPPLISSRSLTNSCSTPLTVGHPQGINARPLIGTTLARFSSAHSSSSDHHDGDNGIFARTSSFRAGVGAAPLALSCVLGILCCGSMIQFMNPSKAIAQPQKLCSSQTSRRDIIINAPDESRLISPMSGTDTMRAFLHEIMYLSKSFPTFYKDTYLAALQKETLELIKDGKSDEAVKKLTEECRALSAPDPERKRYVEFLLVEILISRGDYEEASKLECLKDNHPSDVRPELYKVNLSHIRS</sequence>
<protein>
    <recommendedName>
        <fullName evidence="3">Tetratricopeptide-like helical domain containing protein</fullName>
    </recommendedName>
</protein>
<keyword evidence="2" id="KW-1185">Reference proteome</keyword>
<comment type="caution">
    <text evidence="1">The sequence shown here is derived from an EMBL/GenBank/DDBJ whole genome shotgun (WGS) entry which is preliminary data.</text>
</comment>
<name>A0A2P5C946_TREOI</name>
<dbReference type="PANTHER" id="PTHR36350:SF2">
    <property type="entry name" value="PROTEIN, PUTATIVE-RELATED"/>
    <property type="match status" value="1"/>
</dbReference>
<accession>A0A2P5C946</accession>
<evidence type="ECO:0000313" key="1">
    <source>
        <dbReference type="EMBL" id="PON57515.1"/>
    </source>
</evidence>
<reference evidence="2" key="1">
    <citation type="submission" date="2016-06" db="EMBL/GenBank/DDBJ databases">
        <title>Parallel loss of symbiosis genes in relatives of nitrogen-fixing non-legume Parasponia.</title>
        <authorList>
            <person name="Van Velzen R."/>
            <person name="Holmer R."/>
            <person name="Bu F."/>
            <person name="Rutten L."/>
            <person name="Van Zeijl A."/>
            <person name="Liu W."/>
            <person name="Santuari L."/>
            <person name="Cao Q."/>
            <person name="Sharma T."/>
            <person name="Shen D."/>
            <person name="Roswanjaya Y."/>
            <person name="Wardhani T."/>
            <person name="Kalhor M.S."/>
            <person name="Jansen J."/>
            <person name="Van den Hoogen J."/>
            <person name="Gungor B."/>
            <person name="Hartog M."/>
            <person name="Hontelez J."/>
            <person name="Verver J."/>
            <person name="Yang W.-C."/>
            <person name="Schijlen E."/>
            <person name="Repin R."/>
            <person name="Schilthuizen M."/>
            <person name="Schranz E."/>
            <person name="Heidstra R."/>
            <person name="Miyata K."/>
            <person name="Fedorova E."/>
            <person name="Kohlen W."/>
            <person name="Bisseling T."/>
            <person name="Smit S."/>
            <person name="Geurts R."/>
        </authorList>
    </citation>
    <scope>NUCLEOTIDE SEQUENCE [LARGE SCALE GENOMIC DNA]</scope>
    <source>
        <strain evidence="2">cv. RG33-2</strain>
    </source>
</reference>
<gene>
    <name evidence="1" type="ORF">TorRG33x02_293530</name>
</gene>
<dbReference type="EMBL" id="JXTC01000396">
    <property type="protein sequence ID" value="PON57515.1"/>
    <property type="molecule type" value="Genomic_DNA"/>
</dbReference>
<organism evidence="1 2">
    <name type="scientific">Trema orientale</name>
    <name type="common">Charcoal tree</name>
    <name type="synonym">Celtis orientalis</name>
    <dbReference type="NCBI Taxonomy" id="63057"/>
    <lineage>
        <taxon>Eukaryota</taxon>
        <taxon>Viridiplantae</taxon>
        <taxon>Streptophyta</taxon>
        <taxon>Embryophyta</taxon>
        <taxon>Tracheophyta</taxon>
        <taxon>Spermatophyta</taxon>
        <taxon>Magnoliopsida</taxon>
        <taxon>eudicotyledons</taxon>
        <taxon>Gunneridae</taxon>
        <taxon>Pentapetalae</taxon>
        <taxon>rosids</taxon>
        <taxon>fabids</taxon>
        <taxon>Rosales</taxon>
        <taxon>Cannabaceae</taxon>
        <taxon>Trema</taxon>
    </lineage>
</organism>
<proteinExistence type="predicted"/>
<dbReference type="PANTHER" id="PTHR36350">
    <property type="entry name" value="TRANSMEMBRANE PROTEIN"/>
    <property type="match status" value="1"/>
</dbReference>
<dbReference type="InParanoid" id="A0A2P5C946"/>
<dbReference type="OrthoDB" id="1398107at2759"/>
<evidence type="ECO:0000313" key="2">
    <source>
        <dbReference type="Proteomes" id="UP000237000"/>
    </source>
</evidence>
<dbReference type="Proteomes" id="UP000237000">
    <property type="component" value="Unassembled WGS sequence"/>
</dbReference>
<dbReference type="AlphaFoldDB" id="A0A2P5C946"/>